<dbReference type="Proteomes" id="UP000803844">
    <property type="component" value="Unassembled WGS sequence"/>
</dbReference>
<keyword evidence="2" id="KW-1185">Reference proteome</keyword>
<evidence type="ECO:0000313" key="1">
    <source>
        <dbReference type="EMBL" id="KAF3771131.1"/>
    </source>
</evidence>
<proteinExistence type="predicted"/>
<dbReference type="RefSeq" id="XP_040782092.1">
    <property type="nucleotide sequence ID" value="XM_040922977.1"/>
</dbReference>
<comment type="caution">
    <text evidence="1">The sequence shown here is derived from an EMBL/GenBank/DDBJ whole genome shotgun (WGS) entry which is preliminary data.</text>
</comment>
<protein>
    <submittedName>
        <fullName evidence="1">Uncharacterized protein</fullName>
    </submittedName>
</protein>
<dbReference type="AlphaFoldDB" id="A0A9P4YDR0"/>
<accession>A0A9P4YDR0</accession>
<dbReference type="GeneID" id="63840106"/>
<organism evidence="1 2">
    <name type="scientific">Cryphonectria parasitica (strain ATCC 38755 / EP155)</name>
    <dbReference type="NCBI Taxonomy" id="660469"/>
    <lineage>
        <taxon>Eukaryota</taxon>
        <taxon>Fungi</taxon>
        <taxon>Dikarya</taxon>
        <taxon>Ascomycota</taxon>
        <taxon>Pezizomycotina</taxon>
        <taxon>Sordariomycetes</taxon>
        <taxon>Sordariomycetidae</taxon>
        <taxon>Diaporthales</taxon>
        <taxon>Cryphonectriaceae</taxon>
        <taxon>Cryphonectria-Endothia species complex</taxon>
        <taxon>Cryphonectria</taxon>
    </lineage>
</organism>
<evidence type="ECO:0000313" key="2">
    <source>
        <dbReference type="Proteomes" id="UP000803844"/>
    </source>
</evidence>
<name>A0A9P4YDR0_CRYP1</name>
<gene>
    <name evidence="1" type="ORF">M406DRAFT_354699</name>
</gene>
<reference evidence="1" key="1">
    <citation type="journal article" date="2020" name="Phytopathology">
        <title>Genome sequence of the chestnut blight fungus Cryphonectria parasitica EP155: A fundamental resource for an archetypical invasive plant pathogen.</title>
        <authorList>
            <person name="Crouch J.A."/>
            <person name="Dawe A."/>
            <person name="Aerts A."/>
            <person name="Barry K."/>
            <person name="Churchill A.C.L."/>
            <person name="Grimwood J."/>
            <person name="Hillman B."/>
            <person name="Milgroom M.G."/>
            <person name="Pangilinan J."/>
            <person name="Smith M."/>
            <person name="Salamov A."/>
            <person name="Schmutz J."/>
            <person name="Yadav J."/>
            <person name="Grigoriev I.V."/>
            <person name="Nuss D."/>
        </authorList>
    </citation>
    <scope>NUCLEOTIDE SEQUENCE</scope>
    <source>
        <strain evidence="1">EP155</strain>
    </source>
</reference>
<sequence length="64" mass="7110">MGANAARPATLDRPRTEMKVVTPAVMHPLDLLRARRKRSVGNPSCLHCVVTPRDIQFVPFTGEK</sequence>
<dbReference type="EMBL" id="MU032344">
    <property type="protein sequence ID" value="KAF3771131.1"/>
    <property type="molecule type" value="Genomic_DNA"/>
</dbReference>